<evidence type="ECO:0000256" key="1">
    <source>
        <dbReference type="ARBA" id="ARBA00022741"/>
    </source>
</evidence>
<dbReference type="PANTHER" id="PTHR43272">
    <property type="entry name" value="LONG-CHAIN-FATTY-ACID--COA LIGASE"/>
    <property type="match status" value="1"/>
</dbReference>
<dbReference type="EMBL" id="JAAAID010000721">
    <property type="protein sequence ID" value="KAG0014493.1"/>
    <property type="molecule type" value="Genomic_DNA"/>
</dbReference>
<gene>
    <name evidence="4" type="ORF">BGZ80_010413</name>
</gene>
<dbReference type="AlphaFoldDB" id="A0A9P6MVX3"/>
<reference evidence="4" key="1">
    <citation type="journal article" date="2020" name="Fungal Divers.">
        <title>Resolving the Mortierellaceae phylogeny through synthesis of multi-gene phylogenetics and phylogenomics.</title>
        <authorList>
            <person name="Vandepol N."/>
            <person name="Liber J."/>
            <person name="Desiro A."/>
            <person name="Na H."/>
            <person name="Kennedy M."/>
            <person name="Barry K."/>
            <person name="Grigoriev I.V."/>
            <person name="Miller A.N."/>
            <person name="O'Donnell K."/>
            <person name="Stajich J.E."/>
            <person name="Bonito G."/>
        </authorList>
    </citation>
    <scope>NUCLEOTIDE SEQUENCE</scope>
    <source>
        <strain evidence="4">NRRL 2769</strain>
    </source>
</reference>
<dbReference type="InterPro" id="IPR020845">
    <property type="entry name" value="AMP-binding_CS"/>
</dbReference>
<keyword evidence="5" id="KW-1185">Reference proteome</keyword>
<evidence type="ECO:0000313" key="4">
    <source>
        <dbReference type="EMBL" id="KAG0014493.1"/>
    </source>
</evidence>
<dbReference type="PROSITE" id="PS00455">
    <property type="entry name" value="AMP_BINDING"/>
    <property type="match status" value="1"/>
</dbReference>
<dbReference type="GO" id="GO:0005524">
    <property type="term" value="F:ATP binding"/>
    <property type="evidence" value="ECO:0007669"/>
    <property type="project" value="UniProtKB-KW"/>
</dbReference>
<proteinExistence type="predicted"/>
<name>A0A9P6MVX3_9FUNG</name>
<evidence type="ECO:0000259" key="3">
    <source>
        <dbReference type="Pfam" id="PF00501"/>
    </source>
</evidence>
<dbReference type="Pfam" id="PF00501">
    <property type="entry name" value="AMP-binding"/>
    <property type="match status" value="1"/>
</dbReference>
<keyword evidence="1" id="KW-0547">Nucleotide-binding</keyword>
<dbReference type="GO" id="GO:0005783">
    <property type="term" value="C:endoplasmic reticulum"/>
    <property type="evidence" value="ECO:0007669"/>
    <property type="project" value="TreeGrafter"/>
</dbReference>
<feature type="domain" description="AMP-dependent synthetase/ligase" evidence="3">
    <location>
        <begin position="78"/>
        <end position="485"/>
    </location>
</feature>
<dbReference type="SUPFAM" id="SSF56801">
    <property type="entry name" value="Acetyl-CoA synthetase-like"/>
    <property type="match status" value="1"/>
</dbReference>
<dbReference type="OrthoDB" id="1700726at2759"/>
<dbReference type="GO" id="GO:0004467">
    <property type="term" value="F:long-chain fatty acid-CoA ligase activity"/>
    <property type="evidence" value="ECO:0007669"/>
    <property type="project" value="TreeGrafter"/>
</dbReference>
<evidence type="ECO:0000313" key="5">
    <source>
        <dbReference type="Proteomes" id="UP000703661"/>
    </source>
</evidence>
<organism evidence="4 5">
    <name type="scientific">Entomortierella chlamydospora</name>
    <dbReference type="NCBI Taxonomy" id="101097"/>
    <lineage>
        <taxon>Eukaryota</taxon>
        <taxon>Fungi</taxon>
        <taxon>Fungi incertae sedis</taxon>
        <taxon>Mucoromycota</taxon>
        <taxon>Mortierellomycotina</taxon>
        <taxon>Mortierellomycetes</taxon>
        <taxon>Mortierellales</taxon>
        <taxon>Mortierellaceae</taxon>
        <taxon>Entomortierella</taxon>
    </lineage>
</organism>
<dbReference type="InterPro" id="IPR042099">
    <property type="entry name" value="ANL_N_sf"/>
</dbReference>
<dbReference type="Gene3D" id="3.40.50.12780">
    <property type="entry name" value="N-terminal domain of ligase-like"/>
    <property type="match status" value="1"/>
</dbReference>
<dbReference type="Proteomes" id="UP000703661">
    <property type="component" value="Unassembled WGS sequence"/>
</dbReference>
<dbReference type="PANTHER" id="PTHR43272:SF33">
    <property type="entry name" value="AMP-BINDING DOMAIN-CONTAINING PROTEIN-RELATED"/>
    <property type="match status" value="1"/>
</dbReference>
<evidence type="ECO:0000256" key="2">
    <source>
        <dbReference type="ARBA" id="ARBA00022840"/>
    </source>
</evidence>
<dbReference type="InterPro" id="IPR000873">
    <property type="entry name" value="AMP-dep_synth/lig_dom"/>
</dbReference>
<sequence length="678" mass="74640">MVQFTTTINLDKQSVEVPGSKTPGATAIYRHPNGYVDHCHEAPHAKTVYDLFQHAVSKFSSNDFLGTRTYDPSTKKYGAYSWQTYGQVHDRIEAFGSGLIHVYEKILGNTQLKRWSLGIWAQSRPEWFISDLSCSFFDMVSVPLYETLGSDSVEYVCNHAEIKVVVCSANHIPKLLASADKLPFLQGIVSMDSIDESTRSAGDKKGIKIFDFSEIETLGKKFPRKHSPPQESDVNTICYTSGTTGQPKGAMLTHKNFVAAVGGARESLKLTPEDTMISYLPLAHIMGRFTDTMTLFGGAKIGYFHGDMLALLDDAMELKPTYFPAVPRLLNRIYAKVAASTIQAPGPLGAISRHAVNEKVANLEAGKGFRHELWDPLLFEHVRQVLGGRVQVILTGSAPISKEVLSFLRVAFCCVVLEGYGATESMATISVTSCADYIPGHVGGPRAVVELRLVDVPEMNYLTTDKPFPRGEIQTRGANMFVGYYKDEKNTNATILPGGWVASGDIGFIDNRGCLTIVDRKKNIFKLAQGEYVAPEKIENVLTARCKLVMQMFVHGDSLESSLVAVSVPDPDTFLPWANSIANSQIKASDSEGLSKLCNDPRILNAFLKELEAAGRAGGLNGFELPKKVHLTFDAFSVENDILTPTSKLRRPQAKAYFQDKIDIMYNELRATQPVAKL</sequence>
<keyword evidence="2" id="KW-0067">ATP-binding</keyword>
<comment type="caution">
    <text evidence="4">The sequence shown here is derived from an EMBL/GenBank/DDBJ whole genome shotgun (WGS) entry which is preliminary data.</text>
</comment>
<accession>A0A9P6MVX3</accession>
<protein>
    <recommendedName>
        <fullName evidence="3">AMP-dependent synthetase/ligase domain-containing protein</fullName>
    </recommendedName>
</protein>
<dbReference type="GO" id="GO:0016020">
    <property type="term" value="C:membrane"/>
    <property type="evidence" value="ECO:0007669"/>
    <property type="project" value="TreeGrafter"/>
</dbReference>